<keyword evidence="6" id="KW-0067">ATP-binding</keyword>
<reference evidence="7" key="1">
    <citation type="journal article" date="2020" name="bioRxiv">
        <title>A rank-normalized archaeal taxonomy based on genome phylogeny resolves widespread incomplete and uneven classifications.</title>
        <authorList>
            <person name="Rinke C."/>
            <person name="Chuvochina M."/>
            <person name="Mussig A.J."/>
            <person name="Chaumeil P.-A."/>
            <person name="Waite D.W."/>
            <person name="Whitman W.B."/>
            <person name="Parks D.H."/>
            <person name="Hugenholtz P."/>
        </authorList>
    </citation>
    <scope>NUCLEOTIDE SEQUENCE</scope>
    <source>
        <strain evidence="7">UBA10219</strain>
    </source>
</reference>
<evidence type="ECO:0000256" key="3">
    <source>
        <dbReference type="ARBA" id="ARBA00022679"/>
    </source>
</evidence>
<keyword evidence="1" id="KW-0690">Ribosome biogenesis</keyword>
<dbReference type="AlphaFoldDB" id="A0A7J4JMV0"/>
<proteinExistence type="predicted"/>
<comment type="caution">
    <text evidence="7">The sequence shown here is derived from an EMBL/GenBank/DDBJ whole genome shotgun (WGS) entry which is preliminary data.</text>
</comment>
<accession>A0A7J4JMV0</accession>
<gene>
    <name evidence="7" type="ORF">HA252_04135</name>
    <name evidence="8" type="ORF">J4203_04175</name>
</gene>
<dbReference type="Gene3D" id="3.40.50.300">
    <property type="entry name" value="P-loop containing nucleotide triphosphate hydrolases"/>
    <property type="match status" value="1"/>
</dbReference>
<evidence type="ECO:0000256" key="5">
    <source>
        <dbReference type="ARBA" id="ARBA00022777"/>
    </source>
</evidence>
<dbReference type="InterPro" id="IPR020618">
    <property type="entry name" value="Adenyl_kinase_AK6"/>
</dbReference>
<dbReference type="EMBL" id="DUGH01000100">
    <property type="protein sequence ID" value="HIH16566.1"/>
    <property type="molecule type" value="Genomic_DNA"/>
</dbReference>
<dbReference type="GO" id="GO:0005524">
    <property type="term" value="F:ATP binding"/>
    <property type="evidence" value="ECO:0007669"/>
    <property type="project" value="UniProtKB-KW"/>
</dbReference>
<evidence type="ECO:0000313" key="8">
    <source>
        <dbReference type="EMBL" id="MBS3063044.1"/>
    </source>
</evidence>
<evidence type="ECO:0000256" key="4">
    <source>
        <dbReference type="ARBA" id="ARBA00022741"/>
    </source>
</evidence>
<evidence type="ECO:0000313" key="9">
    <source>
        <dbReference type="Proteomes" id="UP000564964"/>
    </source>
</evidence>
<protein>
    <submittedName>
        <fullName evidence="7">AAA family ATPase</fullName>
    </submittedName>
</protein>
<evidence type="ECO:0000256" key="2">
    <source>
        <dbReference type="ARBA" id="ARBA00022552"/>
    </source>
</evidence>
<organism evidence="7 9">
    <name type="scientific">Candidatus Iainarchaeum sp</name>
    <dbReference type="NCBI Taxonomy" id="3101447"/>
    <lineage>
        <taxon>Archaea</taxon>
        <taxon>Candidatus Iainarchaeota</taxon>
        <taxon>Candidatus Iainarchaeia</taxon>
        <taxon>Candidatus Iainarchaeales</taxon>
        <taxon>Candidatus Iainarchaeaceae</taxon>
        <taxon>Candidatus Iainarchaeum</taxon>
    </lineage>
</organism>
<reference evidence="8" key="2">
    <citation type="submission" date="2021-03" db="EMBL/GenBank/DDBJ databases">
        <authorList>
            <person name="Jaffe A."/>
        </authorList>
    </citation>
    <scope>NUCLEOTIDE SEQUENCE</scope>
    <source>
        <strain evidence="8">RIFCSPLOWO2_01_FULL_58_19</strain>
    </source>
</reference>
<dbReference type="PANTHER" id="PTHR12595:SF0">
    <property type="entry name" value="ADENYLATE KINASE ISOENZYME 6"/>
    <property type="match status" value="1"/>
</dbReference>
<keyword evidence="3" id="KW-0808">Transferase</keyword>
<evidence type="ECO:0000313" key="7">
    <source>
        <dbReference type="EMBL" id="HIH16566.1"/>
    </source>
</evidence>
<dbReference type="SUPFAM" id="SSF52540">
    <property type="entry name" value="P-loop containing nucleoside triphosphate hydrolases"/>
    <property type="match status" value="1"/>
</dbReference>
<evidence type="ECO:0000256" key="1">
    <source>
        <dbReference type="ARBA" id="ARBA00022517"/>
    </source>
</evidence>
<dbReference type="Pfam" id="PF13238">
    <property type="entry name" value="AAA_18"/>
    <property type="match status" value="1"/>
</dbReference>
<dbReference type="GO" id="GO:0016887">
    <property type="term" value="F:ATP hydrolysis activity"/>
    <property type="evidence" value="ECO:0007669"/>
    <property type="project" value="InterPro"/>
</dbReference>
<keyword evidence="5" id="KW-0418">Kinase</keyword>
<keyword evidence="4" id="KW-0547">Nucleotide-binding</keyword>
<dbReference type="InterPro" id="IPR027417">
    <property type="entry name" value="P-loop_NTPase"/>
</dbReference>
<dbReference type="Proteomes" id="UP000678237">
    <property type="component" value="Unassembled WGS sequence"/>
</dbReference>
<evidence type="ECO:0000256" key="6">
    <source>
        <dbReference type="ARBA" id="ARBA00022840"/>
    </source>
</evidence>
<dbReference type="GO" id="GO:0004017">
    <property type="term" value="F:AMP kinase activity"/>
    <property type="evidence" value="ECO:0007669"/>
    <property type="project" value="InterPro"/>
</dbReference>
<sequence length="167" mass="19090">MKVAITGSPGVGKTSVARLLAKRLKCPWLNERAFAVKKGIGAWDVRENEFVVPLAALRRELNLELRRRGRHQHLVVEGHLLCETRLDVDVVVVLRVHPEVLEARLEHRGYRAEKIQDNVFCEGIDYCLKHALRKYGKKKVLEVQAKKGIKETMQHIISGLRARGFLK</sequence>
<dbReference type="Proteomes" id="UP000564964">
    <property type="component" value="Unassembled WGS sequence"/>
</dbReference>
<keyword evidence="2" id="KW-0698">rRNA processing</keyword>
<dbReference type="PANTHER" id="PTHR12595">
    <property type="entry name" value="POS9-ACTIVATING FACTOR FAP7-RELATED"/>
    <property type="match status" value="1"/>
</dbReference>
<dbReference type="GO" id="GO:0006364">
    <property type="term" value="P:rRNA processing"/>
    <property type="evidence" value="ECO:0007669"/>
    <property type="project" value="UniProtKB-KW"/>
</dbReference>
<dbReference type="EMBL" id="JAGVWE010000004">
    <property type="protein sequence ID" value="MBS3063044.1"/>
    <property type="molecule type" value="Genomic_DNA"/>
</dbReference>
<reference evidence="8" key="3">
    <citation type="submission" date="2021-05" db="EMBL/GenBank/DDBJ databases">
        <title>Protein family content uncovers lineage relationships and bacterial pathway maintenance mechanisms in DPANN archaea.</title>
        <authorList>
            <person name="Castelle C.J."/>
            <person name="Meheust R."/>
            <person name="Jaffe A.L."/>
            <person name="Seitz K."/>
            <person name="Gong X."/>
            <person name="Baker B.J."/>
            <person name="Banfield J.F."/>
        </authorList>
    </citation>
    <scope>NUCLEOTIDE SEQUENCE</scope>
    <source>
        <strain evidence="8">RIFCSPLOWO2_01_FULL_58_19</strain>
    </source>
</reference>
<name>A0A7J4JMV0_9ARCH</name>